<dbReference type="OrthoDB" id="74314at2759"/>
<gene>
    <name evidence="13" type="primary">RASGRP4</name>
</gene>
<dbReference type="Ensembl" id="ENSCAFT00000090769.2">
    <property type="protein sequence ID" value="ENSCAFP00000057040.1"/>
    <property type="gene ID" value="ENSCAFG00000005909.5"/>
</dbReference>
<dbReference type="GO" id="GO:0005886">
    <property type="term" value="C:plasma membrane"/>
    <property type="evidence" value="ECO:0007669"/>
    <property type="project" value="UniProtKB-ARBA"/>
</dbReference>
<dbReference type="Proteomes" id="UP000694429">
    <property type="component" value="Chromosome 1"/>
</dbReference>
<sequence>MNRKDSKRKSHQECPGKTAGRGRPRQARRHKTCPSPREISKVMASMALGMLNEGGCSEDELLEKCIQSFDSAGSLRRGDHILNMVLAMHSWVLPSAHLAARLLTLYQEATGDTQELRRLQICHLVRYWLTQHPETVHQEPQLEEVIGRFWATVEEKGNSAQRSLGDSSNLLSPGGPGPPLPLSSPGLGKKRKVSLLFDHLETGELAQHLTYLEFRSFQAITALLELSELLAAHNNYARYRRTWADCTGFRLPVLGVHLKDLVSLHEAQPDRLPDGRLHLPKLNNLYLRLQELAALQRQHPPCSASEDLLHLLTLSLDLFYTEDEIYELSYAREPRCPKSLPPSPFKAPLVVEWAPGVTPKPDRVTLGRHVEQLVESVFKNYDPEGRGTISQEDFERLSGNFPFACHGLHPPPRQGNGSYSREELTGYLLRASAICSKLGLAFLHSFHEVTFRKPTFCDSCSGFLWGVTKQGYRCRDCGLCCHKHCRDRVKVECKKRPGVKGDVSPPGAPVPPTPVAHASCGPEDNLSYTLSLEPETGCHLCHAWTQTEPPNPSWEPETVPLPKTGSPPAQSSKLNS</sequence>
<dbReference type="GO" id="GO:0005509">
    <property type="term" value="F:calcium ion binding"/>
    <property type="evidence" value="ECO:0007669"/>
    <property type="project" value="InterPro"/>
</dbReference>
<dbReference type="PROSITE" id="PS50212">
    <property type="entry name" value="RASGEF_NTER"/>
    <property type="match status" value="1"/>
</dbReference>
<dbReference type="PANTHER" id="PTHR23113">
    <property type="entry name" value="GUANINE NUCLEOTIDE EXCHANGE FACTOR"/>
    <property type="match status" value="1"/>
</dbReference>
<feature type="region of interest" description="Disordered" evidence="8">
    <location>
        <begin position="160"/>
        <end position="186"/>
    </location>
</feature>
<accession>A0A8C0N4U9</accession>
<name>A0A8C0N4U9_CANLF</name>
<feature type="region of interest" description="Disordered" evidence="8">
    <location>
        <begin position="496"/>
        <end position="515"/>
    </location>
</feature>
<dbReference type="Proteomes" id="UP000002254">
    <property type="component" value="Chromosome 1"/>
</dbReference>
<dbReference type="PANTHER" id="PTHR23113:SF157">
    <property type="entry name" value="RAS GUANYL-RELEASING PROTEIN 4"/>
    <property type="match status" value="1"/>
</dbReference>
<dbReference type="Ensembl" id="ENSCAFT00040026863.1">
    <property type="protein sequence ID" value="ENSCAFP00040023344.1"/>
    <property type="gene ID" value="ENSCAFG00040014184.1"/>
</dbReference>
<feature type="region of interest" description="Disordered" evidence="8">
    <location>
        <begin position="1"/>
        <end position="34"/>
    </location>
</feature>
<evidence type="ECO:0000259" key="12">
    <source>
        <dbReference type="PROSITE" id="PS50222"/>
    </source>
</evidence>
<dbReference type="SMART" id="SM00109">
    <property type="entry name" value="C1"/>
    <property type="match status" value="1"/>
</dbReference>
<feature type="domain" description="N-terminal Ras-GEF" evidence="11">
    <location>
        <begin position="49"/>
        <end position="175"/>
    </location>
</feature>
<keyword evidence="2 7" id="KW-0344">Guanine-nucleotide releasing factor</keyword>
<dbReference type="AlphaFoldDB" id="A0A8C0N4U9"/>
<dbReference type="PROSITE" id="PS50081">
    <property type="entry name" value="ZF_DAG_PE_2"/>
    <property type="match status" value="1"/>
</dbReference>
<evidence type="ECO:0000259" key="10">
    <source>
        <dbReference type="PROSITE" id="PS50081"/>
    </source>
</evidence>
<feature type="compositionally biased region" description="Basic residues" evidence="8">
    <location>
        <begin position="1"/>
        <end position="10"/>
    </location>
</feature>
<dbReference type="PROSITE" id="PS00479">
    <property type="entry name" value="ZF_DAG_PE_1"/>
    <property type="match status" value="1"/>
</dbReference>
<keyword evidence="3" id="KW-0479">Metal-binding</keyword>
<feature type="compositionally biased region" description="Basic residues" evidence="8">
    <location>
        <begin position="20"/>
        <end position="32"/>
    </location>
</feature>
<dbReference type="InterPro" id="IPR046349">
    <property type="entry name" value="C1-like_sf"/>
</dbReference>
<dbReference type="Gene3D" id="1.10.238.10">
    <property type="entry name" value="EF-hand"/>
    <property type="match status" value="1"/>
</dbReference>
<evidence type="ECO:0000256" key="7">
    <source>
        <dbReference type="PROSITE-ProRule" id="PRU00168"/>
    </source>
</evidence>
<evidence type="ECO:0000259" key="9">
    <source>
        <dbReference type="PROSITE" id="PS50009"/>
    </source>
</evidence>
<dbReference type="FunFam" id="1.20.870.10:FF:000009">
    <property type="entry name" value="RAS guanyl releasing protein 4"/>
    <property type="match status" value="1"/>
</dbReference>
<keyword evidence="6" id="KW-0106">Calcium</keyword>
<dbReference type="InterPro" id="IPR023578">
    <property type="entry name" value="Ras_GEF_dom_sf"/>
</dbReference>
<keyword evidence="5" id="KW-0862">Zinc</keyword>
<keyword evidence="4" id="KW-0863">Zinc-finger</keyword>
<dbReference type="CDD" id="cd06224">
    <property type="entry name" value="REM"/>
    <property type="match status" value="1"/>
</dbReference>
<dbReference type="GO" id="GO:0008270">
    <property type="term" value="F:zinc ion binding"/>
    <property type="evidence" value="ECO:0007669"/>
    <property type="project" value="UniProtKB-KW"/>
</dbReference>
<dbReference type="PROSITE" id="PS50222">
    <property type="entry name" value="EF_HAND_2"/>
    <property type="match status" value="1"/>
</dbReference>
<evidence type="ECO:0000256" key="4">
    <source>
        <dbReference type="ARBA" id="ARBA00022771"/>
    </source>
</evidence>
<dbReference type="InterPro" id="IPR008937">
    <property type="entry name" value="Ras-like_GEF"/>
</dbReference>
<dbReference type="InterPro" id="IPR002048">
    <property type="entry name" value="EF_hand_dom"/>
</dbReference>
<feature type="domain" description="Phorbol-ester/DAG-type" evidence="10">
    <location>
        <begin position="443"/>
        <end position="493"/>
    </location>
</feature>
<dbReference type="SUPFAM" id="SSF48366">
    <property type="entry name" value="Ras GEF"/>
    <property type="match status" value="1"/>
</dbReference>
<evidence type="ECO:0000256" key="5">
    <source>
        <dbReference type="ARBA" id="ARBA00022833"/>
    </source>
</evidence>
<dbReference type="Ensembl" id="ENSCAFT00030024652.1">
    <property type="protein sequence ID" value="ENSCAFP00030021524.1"/>
    <property type="gene ID" value="ENSCAFG00030013049.1"/>
</dbReference>
<reference evidence="14" key="3">
    <citation type="submission" date="2019-03" db="EMBL/GenBank/DDBJ databases">
        <authorList>
            <person name="Warren W.C."/>
            <person name="Johnson G.S."/>
        </authorList>
    </citation>
    <scope>NUCLEOTIDE SEQUENCE [LARGE SCALE GENOMIC DNA]</scope>
    <source>
        <strain evidence="14">Basenji</strain>
    </source>
</reference>
<comment type="similarity">
    <text evidence="1">Belongs to the RASGRP family.</text>
</comment>
<dbReference type="FunFam" id="1.10.238.10:FF:000114">
    <property type="entry name" value="RAS guanyl releasing protein 4"/>
    <property type="match status" value="1"/>
</dbReference>
<dbReference type="Proteomes" id="UP000694542">
    <property type="component" value="Chromosome 1"/>
</dbReference>
<evidence type="ECO:0000259" key="11">
    <source>
        <dbReference type="PROSITE" id="PS50212"/>
    </source>
</evidence>
<evidence type="ECO:0000256" key="8">
    <source>
        <dbReference type="SAM" id="MobiDB-lite"/>
    </source>
</evidence>
<feature type="compositionally biased region" description="Low complexity" evidence="8">
    <location>
        <begin position="163"/>
        <end position="173"/>
    </location>
</feature>
<dbReference type="FunFam" id="3.30.60.20:FF:000037">
    <property type="entry name" value="RAS guanyl releasing protein 4"/>
    <property type="match status" value="1"/>
</dbReference>
<feature type="domain" description="EF-hand" evidence="12">
    <location>
        <begin position="369"/>
        <end position="404"/>
    </location>
</feature>
<organism evidence="14 17">
    <name type="scientific">Canis lupus familiaris</name>
    <name type="common">Dog</name>
    <name type="synonym">Canis familiaris</name>
    <dbReference type="NCBI Taxonomy" id="9615"/>
    <lineage>
        <taxon>Eukaryota</taxon>
        <taxon>Metazoa</taxon>
        <taxon>Chordata</taxon>
        <taxon>Craniata</taxon>
        <taxon>Vertebrata</taxon>
        <taxon>Euteleostomi</taxon>
        <taxon>Mammalia</taxon>
        <taxon>Eutheria</taxon>
        <taxon>Laurasiatheria</taxon>
        <taxon>Carnivora</taxon>
        <taxon>Caniformia</taxon>
        <taxon>Canidae</taxon>
        <taxon>Canis</taxon>
    </lineage>
</organism>
<feature type="domain" description="Ras-GEF" evidence="9">
    <location>
        <begin position="95"/>
        <end position="335"/>
    </location>
</feature>
<evidence type="ECO:0000256" key="1">
    <source>
        <dbReference type="ARBA" id="ARBA00009566"/>
    </source>
</evidence>
<dbReference type="Pfam" id="PF00617">
    <property type="entry name" value="RasGEF"/>
    <property type="match status" value="1"/>
</dbReference>
<reference evidence="15" key="2">
    <citation type="submission" date="2018-10" db="EMBL/GenBank/DDBJ databases">
        <title>De novo assembly of a Great Dane genome.</title>
        <authorList>
            <person name="Kidd J.M."/>
            <person name="Pendleton A.L."/>
            <person name="Shen F."/>
            <person name="Emery S."/>
        </authorList>
    </citation>
    <scope>NUCLEOTIDE SEQUENCE [LARGE SCALE GENOMIC DNA]</scope>
    <source>
        <strain evidence="15">Great Dane</strain>
    </source>
</reference>
<dbReference type="PRINTS" id="PR00008">
    <property type="entry name" value="DAGPEDOMAIN"/>
</dbReference>
<dbReference type="InterPro" id="IPR020454">
    <property type="entry name" value="DAG/PE-bd"/>
</dbReference>
<dbReference type="InterPro" id="IPR000651">
    <property type="entry name" value="Ras-like_Gua-exchang_fac_N"/>
</dbReference>
<dbReference type="GO" id="GO:0007264">
    <property type="term" value="P:small GTPase-mediated signal transduction"/>
    <property type="evidence" value="ECO:0007669"/>
    <property type="project" value="InterPro"/>
</dbReference>
<evidence type="ECO:0000313" key="14">
    <source>
        <dbReference type="Ensembl" id="ENSCAFP00030021524.1"/>
    </source>
</evidence>
<protein>
    <submittedName>
        <fullName evidence="14">RAS guanyl releasing protein 4</fullName>
    </submittedName>
</protein>
<evidence type="ECO:0000313" key="15">
    <source>
        <dbReference type="Ensembl" id="ENSCAFP00040023344.1"/>
    </source>
</evidence>
<feature type="compositionally biased region" description="Polar residues" evidence="8">
    <location>
        <begin position="567"/>
        <end position="576"/>
    </location>
</feature>
<reference evidence="14" key="4">
    <citation type="submission" date="2025-05" db="UniProtKB">
        <authorList>
            <consortium name="Ensembl"/>
        </authorList>
    </citation>
    <scope>IDENTIFICATION</scope>
</reference>
<dbReference type="InterPro" id="IPR036964">
    <property type="entry name" value="RASGEF_cat_dom_sf"/>
</dbReference>
<dbReference type="Gene3D" id="3.30.60.20">
    <property type="match status" value="1"/>
</dbReference>
<evidence type="ECO:0000313" key="17">
    <source>
        <dbReference type="Proteomes" id="UP000694429"/>
    </source>
</evidence>
<dbReference type="SMART" id="SM00147">
    <property type="entry name" value="RasGEF"/>
    <property type="match status" value="1"/>
</dbReference>
<feature type="region of interest" description="Disordered" evidence="8">
    <location>
        <begin position="548"/>
        <end position="576"/>
    </location>
</feature>
<dbReference type="Gene3D" id="1.20.870.10">
    <property type="entry name" value="Son of sevenless (SoS) protein Chain: S domain 1"/>
    <property type="match status" value="1"/>
</dbReference>
<dbReference type="Gene3D" id="1.10.840.10">
    <property type="entry name" value="Ras guanine-nucleotide exchange factors catalytic domain"/>
    <property type="match status" value="1"/>
</dbReference>
<evidence type="ECO:0000256" key="2">
    <source>
        <dbReference type="ARBA" id="ARBA00022658"/>
    </source>
</evidence>
<dbReference type="GO" id="GO:0005085">
    <property type="term" value="F:guanyl-nucleotide exchange factor activity"/>
    <property type="evidence" value="ECO:0007669"/>
    <property type="project" value="UniProtKB-KW"/>
</dbReference>
<evidence type="ECO:0000256" key="6">
    <source>
        <dbReference type="ARBA" id="ARBA00022837"/>
    </source>
</evidence>
<evidence type="ECO:0000256" key="3">
    <source>
        <dbReference type="ARBA" id="ARBA00022723"/>
    </source>
</evidence>
<dbReference type="InterPro" id="IPR002219">
    <property type="entry name" value="PKC_DAG/PE"/>
</dbReference>
<evidence type="ECO:0000313" key="13">
    <source>
        <dbReference type="Ensembl" id="ENSCAFP00000057040.1"/>
    </source>
</evidence>
<reference evidence="13 16" key="1">
    <citation type="journal article" date="2005" name="Nature">
        <title>Genome sequence, comparative analysis and haplotype structure of the domestic dog.</title>
        <authorList>
            <consortium name="Broad Sequencing Platform"/>
            <person name="Lindblad-Toh K."/>
            <person name="Wade C.M."/>
            <person name="Mikkelsen T.S."/>
            <person name="Karlsson E.K."/>
            <person name="Jaffe D.B."/>
            <person name="Kamal M."/>
            <person name="Clamp M."/>
            <person name="Chang J.L."/>
            <person name="Kulbokas E.J. III"/>
            <person name="Zody M.C."/>
            <person name="Mauceli E."/>
            <person name="Xie X."/>
            <person name="Breen M."/>
            <person name="Wayne R.K."/>
            <person name="Ostrander E.A."/>
            <person name="Ponting C.P."/>
            <person name="Galibert F."/>
            <person name="Smith D.R."/>
            <person name="DeJong P.J."/>
            <person name="Kirkness E."/>
            <person name="Alvarez P."/>
            <person name="Biagi T."/>
            <person name="Brockman W."/>
            <person name="Butler J."/>
            <person name="Chin C.W."/>
            <person name="Cook A."/>
            <person name="Cuff J."/>
            <person name="Daly M.J."/>
            <person name="DeCaprio D."/>
            <person name="Gnerre S."/>
            <person name="Grabherr M."/>
            <person name="Kellis M."/>
            <person name="Kleber M."/>
            <person name="Bardeleben C."/>
            <person name="Goodstadt L."/>
            <person name="Heger A."/>
            <person name="Hitte C."/>
            <person name="Kim L."/>
            <person name="Koepfli K.P."/>
            <person name="Parker H.G."/>
            <person name="Pollinger J.P."/>
            <person name="Searle S.M."/>
            <person name="Sutter N.B."/>
            <person name="Thomas R."/>
            <person name="Webber C."/>
            <person name="Baldwin J."/>
            <person name="Abebe A."/>
            <person name="Abouelleil A."/>
            <person name="Aftuck L."/>
            <person name="Ait-Zahra M."/>
            <person name="Aldredge T."/>
            <person name="Allen N."/>
            <person name="An P."/>
            <person name="Anderson S."/>
            <person name="Antoine C."/>
            <person name="Arachchi H."/>
            <person name="Aslam A."/>
            <person name="Ayotte L."/>
            <person name="Bachantsang P."/>
            <person name="Barry A."/>
            <person name="Bayul T."/>
            <person name="Benamara M."/>
            <person name="Berlin A."/>
            <person name="Bessette D."/>
            <person name="Blitshteyn B."/>
            <person name="Bloom T."/>
            <person name="Blye J."/>
            <person name="Boguslavskiy L."/>
            <person name="Bonnet C."/>
            <person name="Boukhgalter B."/>
            <person name="Brown A."/>
            <person name="Cahill P."/>
            <person name="Calixte N."/>
            <person name="Camarata J."/>
            <person name="Cheshatsang Y."/>
            <person name="Chu J."/>
            <person name="Citroen M."/>
            <person name="Collymore A."/>
            <person name="Cooke P."/>
            <person name="Dawoe T."/>
            <person name="Daza R."/>
            <person name="Decktor K."/>
            <person name="DeGray S."/>
            <person name="Dhargay N."/>
            <person name="Dooley K."/>
            <person name="Dooley K."/>
            <person name="Dorje P."/>
            <person name="Dorjee K."/>
            <person name="Dorris L."/>
            <person name="Duffey N."/>
            <person name="Dupes A."/>
            <person name="Egbiremolen O."/>
            <person name="Elong R."/>
            <person name="Falk J."/>
            <person name="Farina A."/>
            <person name="Faro S."/>
            <person name="Ferguson D."/>
            <person name="Ferreira P."/>
            <person name="Fisher S."/>
            <person name="FitzGerald M."/>
            <person name="Foley K."/>
            <person name="Foley C."/>
            <person name="Franke A."/>
            <person name="Friedrich D."/>
            <person name="Gage D."/>
            <person name="Garber M."/>
            <person name="Gearin G."/>
            <person name="Giannoukos G."/>
            <person name="Goode T."/>
            <person name="Goyette A."/>
            <person name="Graham J."/>
            <person name="Grandbois E."/>
            <person name="Gyaltsen K."/>
            <person name="Hafez N."/>
            <person name="Hagopian D."/>
            <person name="Hagos B."/>
            <person name="Hall J."/>
            <person name="Healy C."/>
            <person name="Hegarty R."/>
            <person name="Honan T."/>
            <person name="Horn A."/>
            <person name="Houde N."/>
            <person name="Hughes L."/>
            <person name="Hunnicutt L."/>
            <person name="Husby M."/>
            <person name="Jester B."/>
            <person name="Jones C."/>
            <person name="Kamat A."/>
            <person name="Kanga B."/>
            <person name="Kells C."/>
            <person name="Khazanovich D."/>
            <person name="Kieu A.C."/>
            <person name="Kisner P."/>
            <person name="Kumar M."/>
            <person name="Lance K."/>
            <person name="Landers T."/>
            <person name="Lara M."/>
            <person name="Lee W."/>
            <person name="Leger J.P."/>
            <person name="Lennon N."/>
            <person name="Leuper L."/>
            <person name="LeVine S."/>
            <person name="Liu J."/>
            <person name="Liu X."/>
            <person name="Lokyitsang Y."/>
            <person name="Lokyitsang T."/>
            <person name="Lui A."/>
            <person name="Macdonald J."/>
            <person name="Major J."/>
            <person name="Marabella R."/>
            <person name="Maru K."/>
            <person name="Matthews C."/>
            <person name="McDonough S."/>
            <person name="Mehta T."/>
            <person name="Meldrim J."/>
            <person name="Melnikov A."/>
            <person name="Meneus L."/>
            <person name="Mihalev A."/>
            <person name="Mihova T."/>
            <person name="Miller K."/>
            <person name="Mittelman R."/>
            <person name="Mlenga V."/>
            <person name="Mulrain L."/>
            <person name="Munson G."/>
            <person name="Navidi A."/>
            <person name="Naylor J."/>
            <person name="Nguyen T."/>
            <person name="Nguyen N."/>
            <person name="Nguyen C."/>
            <person name="Nguyen T."/>
            <person name="Nicol R."/>
            <person name="Norbu N."/>
            <person name="Norbu C."/>
            <person name="Novod N."/>
            <person name="Nyima T."/>
            <person name="Olandt P."/>
            <person name="O'Neill B."/>
            <person name="O'Neill K."/>
            <person name="Osman S."/>
            <person name="Oyono L."/>
            <person name="Patti C."/>
            <person name="Perrin D."/>
            <person name="Phunkhang P."/>
            <person name="Pierre F."/>
            <person name="Priest M."/>
            <person name="Rachupka A."/>
            <person name="Raghuraman S."/>
            <person name="Rameau R."/>
            <person name="Ray V."/>
            <person name="Raymond C."/>
            <person name="Rege F."/>
            <person name="Rise C."/>
            <person name="Rogers J."/>
            <person name="Rogov P."/>
            <person name="Sahalie J."/>
            <person name="Settipalli S."/>
            <person name="Sharpe T."/>
            <person name="Shea T."/>
            <person name="Sheehan M."/>
            <person name="Sherpa N."/>
            <person name="Shi J."/>
            <person name="Shih D."/>
            <person name="Sloan J."/>
            <person name="Smith C."/>
            <person name="Sparrow T."/>
            <person name="Stalker J."/>
            <person name="Stange-Thomann N."/>
            <person name="Stavropoulos S."/>
            <person name="Stone C."/>
            <person name="Stone S."/>
            <person name="Sykes S."/>
            <person name="Tchuinga P."/>
            <person name="Tenzing P."/>
            <person name="Tesfaye S."/>
            <person name="Thoulutsang D."/>
            <person name="Thoulutsang Y."/>
            <person name="Topham K."/>
            <person name="Topping I."/>
            <person name="Tsamla T."/>
            <person name="Vassiliev H."/>
            <person name="Venkataraman V."/>
            <person name="Vo A."/>
            <person name="Wangchuk T."/>
            <person name="Wangdi T."/>
            <person name="Weiand M."/>
            <person name="Wilkinson J."/>
            <person name="Wilson A."/>
            <person name="Yadav S."/>
            <person name="Yang S."/>
            <person name="Yang X."/>
            <person name="Young G."/>
            <person name="Yu Q."/>
            <person name="Zainoun J."/>
            <person name="Zembek L."/>
            <person name="Zimmer A."/>
            <person name="Lander E.S."/>
        </authorList>
    </citation>
    <scope>NUCLEOTIDE SEQUENCE [LARGE SCALE GENOMIC DNA]</scope>
    <source>
        <strain evidence="13">Boxer</strain>
    </source>
</reference>
<dbReference type="InterPro" id="IPR001895">
    <property type="entry name" value="RASGEF_cat_dom"/>
</dbReference>
<proteinExistence type="inferred from homology"/>
<dbReference type="PROSITE" id="PS50009">
    <property type="entry name" value="RASGEF_CAT"/>
    <property type="match status" value="1"/>
</dbReference>
<evidence type="ECO:0000313" key="16">
    <source>
        <dbReference type="Proteomes" id="UP000002254"/>
    </source>
</evidence>
<dbReference type="CDD" id="cd20863">
    <property type="entry name" value="C1_RASGRP4"/>
    <property type="match status" value="1"/>
</dbReference>
<dbReference type="SUPFAM" id="SSF57889">
    <property type="entry name" value="Cysteine-rich domain"/>
    <property type="match status" value="1"/>
</dbReference>
<dbReference type="Pfam" id="PF00130">
    <property type="entry name" value="C1_1"/>
    <property type="match status" value="1"/>
</dbReference>